<dbReference type="SUPFAM" id="SSF52949">
    <property type="entry name" value="Macro domain-like"/>
    <property type="match status" value="1"/>
</dbReference>
<dbReference type="EC" id="3.4.13.23" evidence="7"/>
<dbReference type="EMBL" id="GBRD01000863">
    <property type="protein sequence ID" value="JAG64958.1"/>
    <property type="molecule type" value="Transcribed_RNA"/>
</dbReference>
<evidence type="ECO:0000256" key="5">
    <source>
        <dbReference type="ARBA" id="ARBA00022801"/>
    </source>
</evidence>
<dbReference type="CDD" id="cd00433">
    <property type="entry name" value="Peptidase_M17"/>
    <property type="match status" value="1"/>
</dbReference>
<evidence type="ECO:0000256" key="8">
    <source>
        <dbReference type="ARBA" id="ARBA00029605"/>
    </source>
</evidence>
<comment type="function">
    <text evidence="12">Cytosolic metallopeptidase that catalyzes the removal of unsubstituted N-terminal hydrophobic amino acids from various peptides. The presence of Zn(2+) ions is essential for the peptidase activity, and the association with other cofactors can modulate the substrate spectificity of the enzyme. For instance, in the presence of Mn(2+), it displays a specific Cys-Gly hydrolyzing activity of Cys-Gly-S-conjugates. Involved in the metabolism of glutathione and in the degradation of glutathione S-conjugates, which may play a role in the control of the cell redox status.</text>
</comment>
<dbReference type="GO" id="GO:0030145">
    <property type="term" value="F:manganese ion binding"/>
    <property type="evidence" value="ECO:0007669"/>
    <property type="project" value="InterPro"/>
</dbReference>
<keyword evidence="3 17" id="KW-0031">Aminopeptidase</keyword>
<name>A0A0A9X184_LYGHE</name>
<comment type="catalytic activity">
    <reaction evidence="14">
        <text>L-cysteinylglycine + H2O = L-cysteine + glycine</text>
        <dbReference type="Rhea" id="RHEA:28783"/>
        <dbReference type="ChEBI" id="CHEBI:15377"/>
        <dbReference type="ChEBI" id="CHEBI:35235"/>
        <dbReference type="ChEBI" id="CHEBI:57305"/>
        <dbReference type="ChEBI" id="CHEBI:61694"/>
    </reaction>
    <physiologicalReaction direction="left-to-right" evidence="14">
        <dbReference type="Rhea" id="RHEA:28784"/>
    </physiologicalReaction>
</comment>
<evidence type="ECO:0000256" key="11">
    <source>
        <dbReference type="ARBA" id="ARBA00031564"/>
    </source>
</evidence>
<evidence type="ECO:0000256" key="12">
    <source>
        <dbReference type="ARBA" id="ARBA00045966"/>
    </source>
</evidence>
<dbReference type="InterPro" id="IPR011356">
    <property type="entry name" value="Leucine_aapep/pepB"/>
</dbReference>
<evidence type="ECO:0000259" key="16">
    <source>
        <dbReference type="Pfam" id="PF02789"/>
    </source>
</evidence>
<dbReference type="InterPro" id="IPR043472">
    <property type="entry name" value="Macro_dom-like"/>
</dbReference>
<proteinExistence type="inferred from homology"/>
<dbReference type="Pfam" id="PF02789">
    <property type="entry name" value="Peptidase_M17_N"/>
    <property type="match status" value="1"/>
</dbReference>
<dbReference type="GO" id="GO:0006508">
    <property type="term" value="P:proteolysis"/>
    <property type="evidence" value="ECO:0007669"/>
    <property type="project" value="UniProtKB-KW"/>
</dbReference>
<evidence type="ECO:0000256" key="6">
    <source>
        <dbReference type="ARBA" id="ARBA00023511"/>
    </source>
</evidence>
<dbReference type="SUPFAM" id="SSF53187">
    <property type="entry name" value="Zn-dependent exopeptidases"/>
    <property type="match status" value="1"/>
</dbReference>
<protein>
    <recommendedName>
        <fullName evidence="2">Cytosol aminopeptidase</fullName>
        <ecNumber evidence="7">3.4.13.23</ecNumber>
    </recommendedName>
    <alternativeName>
        <fullName evidence="10">Cysteinylglycine-S-conjugate dipeptidase</fullName>
    </alternativeName>
    <alternativeName>
        <fullName evidence="11">Leucine aminopeptidase 3</fullName>
    </alternativeName>
    <alternativeName>
        <fullName evidence="9">Proline aminopeptidase</fullName>
    </alternativeName>
    <alternativeName>
        <fullName evidence="8">Prolyl aminopeptidase</fullName>
    </alternativeName>
</protein>
<evidence type="ECO:0000256" key="13">
    <source>
        <dbReference type="ARBA" id="ARBA00047881"/>
    </source>
</evidence>
<evidence type="ECO:0000256" key="9">
    <source>
        <dbReference type="ARBA" id="ARBA00030930"/>
    </source>
</evidence>
<evidence type="ECO:0000256" key="10">
    <source>
        <dbReference type="ARBA" id="ARBA00030997"/>
    </source>
</evidence>
<dbReference type="InterPro" id="IPR000819">
    <property type="entry name" value="Peptidase_M17_C"/>
</dbReference>
<evidence type="ECO:0000256" key="4">
    <source>
        <dbReference type="ARBA" id="ARBA00022670"/>
    </source>
</evidence>
<evidence type="ECO:0000256" key="1">
    <source>
        <dbReference type="ARBA" id="ARBA00009528"/>
    </source>
</evidence>
<comment type="catalytic activity">
    <reaction evidence="13">
        <text>S-benzyl-L-cysteinylglycine + H2O = S-benzyl-L-cysteine + glycine</text>
        <dbReference type="Rhea" id="RHEA:62568"/>
        <dbReference type="ChEBI" id="CHEBI:15377"/>
        <dbReference type="ChEBI" id="CHEBI:57305"/>
        <dbReference type="ChEBI" id="CHEBI:145802"/>
        <dbReference type="ChEBI" id="CHEBI:145803"/>
    </reaction>
    <physiologicalReaction direction="left-to-right" evidence="13">
        <dbReference type="Rhea" id="RHEA:62569"/>
    </physiologicalReaction>
</comment>
<evidence type="ECO:0000259" key="15">
    <source>
        <dbReference type="Pfam" id="PF00883"/>
    </source>
</evidence>
<dbReference type="Gene3D" id="3.40.630.10">
    <property type="entry name" value="Zn peptidases"/>
    <property type="match status" value="1"/>
</dbReference>
<reference evidence="17" key="2">
    <citation type="submission" date="2014-07" db="EMBL/GenBank/DDBJ databases">
        <authorList>
            <person name="Hull J."/>
        </authorList>
    </citation>
    <scope>NUCLEOTIDE SEQUENCE</scope>
</reference>
<evidence type="ECO:0000313" key="18">
    <source>
        <dbReference type="EMBL" id="JAG64958.1"/>
    </source>
</evidence>
<dbReference type="PRINTS" id="PR00481">
    <property type="entry name" value="LAMNOPPTDASE"/>
</dbReference>
<dbReference type="GO" id="GO:0005737">
    <property type="term" value="C:cytoplasm"/>
    <property type="evidence" value="ECO:0007669"/>
    <property type="project" value="InterPro"/>
</dbReference>
<dbReference type="AlphaFoldDB" id="A0A0A9X184"/>
<accession>A0A0A9X184</accession>
<evidence type="ECO:0000256" key="14">
    <source>
        <dbReference type="ARBA" id="ARBA00049107"/>
    </source>
</evidence>
<keyword evidence="4" id="KW-0645">Protease</keyword>
<organism evidence="17">
    <name type="scientific">Lygus hesperus</name>
    <name type="common">Western plant bug</name>
    <dbReference type="NCBI Taxonomy" id="30085"/>
    <lineage>
        <taxon>Eukaryota</taxon>
        <taxon>Metazoa</taxon>
        <taxon>Ecdysozoa</taxon>
        <taxon>Arthropoda</taxon>
        <taxon>Hexapoda</taxon>
        <taxon>Insecta</taxon>
        <taxon>Pterygota</taxon>
        <taxon>Neoptera</taxon>
        <taxon>Paraneoptera</taxon>
        <taxon>Hemiptera</taxon>
        <taxon>Heteroptera</taxon>
        <taxon>Panheteroptera</taxon>
        <taxon>Cimicomorpha</taxon>
        <taxon>Miridae</taxon>
        <taxon>Mirini</taxon>
        <taxon>Lygus</taxon>
    </lineage>
</organism>
<comment type="similarity">
    <text evidence="1">Belongs to the peptidase M17 family.</text>
</comment>
<feature type="domain" description="Peptidase M17 leucyl aminopeptidase N-terminal" evidence="16">
    <location>
        <begin position="39"/>
        <end position="166"/>
    </location>
</feature>
<evidence type="ECO:0000256" key="2">
    <source>
        <dbReference type="ARBA" id="ARBA00014190"/>
    </source>
</evidence>
<reference evidence="18" key="3">
    <citation type="submission" date="2014-09" db="EMBL/GenBank/DDBJ databases">
        <authorList>
            <person name="Magalhaes I.L.F."/>
            <person name="Oliveira U."/>
            <person name="Santos F.R."/>
            <person name="Vidigal T.H.D.A."/>
            <person name="Brescovit A.D."/>
            <person name="Santos A.J."/>
        </authorList>
    </citation>
    <scope>NUCLEOTIDE SEQUENCE</scope>
</reference>
<dbReference type="PANTHER" id="PTHR11963">
    <property type="entry name" value="LEUCINE AMINOPEPTIDASE-RELATED"/>
    <property type="match status" value="1"/>
</dbReference>
<dbReference type="EMBL" id="GBHO01031081">
    <property type="protein sequence ID" value="JAG12523.1"/>
    <property type="molecule type" value="Transcribed_RNA"/>
</dbReference>
<dbReference type="Pfam" id="PF00883">
    <property type="entry name" value="Peptidase_M17"/>
    <property type="match status" value="1"/>
</dbReference>
<dbReference type="GO" id="GO:0070006">
    <property type="term" value="F:metalloaminopeptidase activity"/>
    <property type="evidence" value="ECO:0007669"/>
    <property type="project" value="InterPro"/>
</dbReference>
<dbReference type="PANTHER" id="PTHR11963:SF16">
    <property type="entry name" value="CYTOSOL AMINOPEPTIDASE"/>
    <property type="match status" value="1"/>
</dbReference>
<comment type="catalytic activity">
    <reaction evidence="6">
        <text>an S-substituted L-cysteinylglycine + H2O = an S-substituted L-cysteine + glycine</text>
        <dbReference type="Rhea" id="RHEA:60444"/>
        <dbReference type="ChEBI" id="CHEBI:15377"/>
        <dbReference type="ChEBI" id="CHEBI:57305"/>
        <dbReference type="ChEBI" id="CHEBI:58717"/>
        <dbReference type="ChEBI" id="CHEBI:143103"/>
        <dbReference type="EC" id="3.4.13.23"/>
    </reaction>
    <physiologicalReaction direction="left-to-right" evidence="6">
        <dbReference type="Rhea" id="RHEA:60445"/>
    </physiologicalReaction>
</comment>
<evidence type="ECO:0000256" key="3">
    <source>
        <dbReference type="ARBA" id="ARBA00022438"/>
    </source>
</evidence>
<keyword evidence="5" id="KW-0378">Hydrolase</keyword>
<sequence>MHRPLWKIAGESKRTSYLWFFISRNGSGVCSGEGKKGLVVGVYEGCCPGEFSLTETGRKFNDCVGGKLVELLKGTRVKKGKAQVFGNLGDEFYHVAAAGLGPESVGWNSIEAMDECKENIRSAAGVGAMALQDQGVTNISVEEFTNAEAAAEGAALGVWRYQEWKAAEDRATVAAIDLYGSQEREAWIRGIVKAESQNMARELEEVPANLMTPTILCRFMQEHICPCGAKLEVRDRDYLDAQGFSAFLTMAKGSCEQPAVAEIMYCGASPSDRPIGIIGKAVTFDSGGINLKDCPMSEHRGDLAGAAVVIGVMNAICRMRLPLNVVAILPIMENMPSGMAVKPGDVVMAKNGKTIRIEDTDNEGRVILADIMTYMEKHHPCLVVNVGTAAQGLKNSVGVPPTGVFSTSDIVWMEMNRAGGTTGDRVWRFPFWKFYRSRVTNFAGVDTVNKGKGPGGWPCLGAAFLLEFVPPCIDFVHMDISASGLLHTGVGMPYLRKNTMSGRPVRTLVQFLYQIACPHQNICDC</sequence>
<feature type="domain" description="Cytosol aminopeptidase" evidence="15">
    <location>
        <begin position="198"/>
        <end position="509"/>
    </location>
</feature>
<evidence type="ECO:0000256" key="7">
    <source>
        <dbReference type="ARBA" id="ARBA00023625"/>
    </source>
</evidence>
<reference evidence="17" key="1">
    <citation type="journal article" date="2014" name="PLoS ONE">
        <title>Transcriptome-Based Identification of ABC Transporters in the Western Tarnished Plant Bug Lygus hesperus.</title>
        <authorList>
            <person name="Hull J.J."/>
            <person name="Chaney K."/>
            <person name="Geib S.M."/>
            <person name="Fabrick J.A."/>
            <person name="Brent C.S."/>
            <person name="Walsh D."/>
            <person name="Lavine L.C."/>
        </authorList>
    </citation>
    <scope>NUCLEOTIDE SEQUENCE</scope>
</reference>
<dbReference type="InterPro" id="IPR008283">
    <property type="entry name" value="Peptidase_M17_N"/>
</dbReference>
<gene>
    <name evidence="17" type="primary">lap3_0</name>
    <name evidence="17" type="ORF">CM83_7303</name>
</gene>
<dbReference type="Gene3D" id="3.40.220.10">
    <property type="entry name" value="Leucine Aminopeptidase, subunit E, domain 1"/>
    <property type="match status" value="1"/>
</dbReference>
<evidence type="ECO:0000313" key="17">
    <source>
        <dbReference type="EMBL" id="JAG12523.1"/>
    </source>
</evidence>